<dbReference type="InterPro" id="IPR007939">
    <property type="entry name" value="Cu-R_B_prcur"/>
</dbReference>
<dbReference type="Pfam" id="PF05275">
    <property type="entry name" value="CopB"/>
    <property type="match status" value="1"/>
</dbReference>
<dbReference type="STRING" id="1247936.BN2475_860004"/>
<evidence type="ECO:0000256" key="2">
    <source>
        <dbReference type="SAM" id="SignalP"/>
    </source>
</evidence>
<evidence type="ECO:0000313" key="3">
    <source>
        <dbReference type="EMBL" id="SIT47916.1"/>
    </source>
</evidence>
<accession>A0A1N7SKH8</accession>
<proteinExistence type="predicted"/>
<sequence length="351" mass="38644">MIKTRQIAAMLPRRFLWLAAGLLAAPALSIAQVAQPPAGSSMPSTNASSHDDSSMGGMQMPPKMNSMQNGDAAPHDEHSMPGMQMHPMMDSMQNGNAAPHGKNPMPMRMGSMQGGSAPPNARGPDYSEGVSASSEPGMDMDDAAPLGMLQFDQLEAFHDKDTNGLAWEMHGWYGSDSNKLWVRSEGERSGGHFEDADVEALWSHAVAAYWDTVLGIRLDFGDGPPRHWAAFGVQGIVPYNFDIEATGYVDPTGRTAARVRAEYDMRFTQRLILQPDLEVNAYGRSDPARRIGAGISDAQFGLRLRYEINRRVAPYIGVEWKRRFGGTADFAREDHQAVFDQQWVAGIRIWY</sequence>
<keyword evidence="4" id="KW-1185">Reference proteome</keyword>
<protein>
    <submittedName>
        <fullName evidence="3">Copper resistance protein B</fullName>
    </submittedName>
</protein>
<dbReference type="GO" id="GO:0005507">
    <property type="term" value="F:copper ion binding"/>
    <property type="evidence" value="ECO:0007669"/>
    <property type="project" value="InterPro"/>
</dbReference>
<name>A0A1N7SKH8_9BURK</name>
<dbReference type="AlphaFoldDB" id="A0A1N7SKH8"/>
<evidence type="ECO:0000256" key="1">
    <source>
        <dbReference type="SAM" id="MobiDB-lite"/>
    </source>
</evidence>
<reference evidence="3 4" key="1">
    <citation type="submission" date="2016-12" db="EMBL/GenBank/DDBJ databases">
        <authorList>
            <person name="Song W.-J."/>
            <person name="Kurnit D.M."/>
        </authorList>
    </citation>
    <scope>NUCLEOTIDE SEQUENCE [LARGE SCALE GENOMIC DNA]</scope>
    <source>
        <strain evidence="3 4">STM7296</strain>
    </source>
</reference>
<organism evidence="3 4">
    <name type="scientific">Paraburkholderia ribeironis</name>
    <dbReference type="NCBI Taxonomy" id="1247936"/>
    <lineage>
        <taxon>Bacteria</taxon>
        <taxon>Pseudomonadati</taxon>
        <taxon>Pseudomonadota</taxon>
        <taxon>Betaproteobacteria</taxon>
        <taxon>Burkholderiales</taxon>
        <taxon>Burkholderiaceae</taxon>
        <taxon>Paraburkholderia</taxon>
    </lineage>
</organism>
<keyword evidence="2" id="KW-0732">Signal</keyword>
<dbReference type="GO" id="GO:0006878">
    <property type="term" value="P:intracellular copper ion homeostasis"/>
    <property type="evidence" value="ECO:0007669"/>
    <property type="project" value="InterPro"/>
</dbReference>
<dbReference type="EMBL" id="CYGX02000086">
    <property type="protein sequence ID" value="SIT47916.1"/>
    <property type="molecule type" value="Genomic_DNA"/>
</dbReference>
<evidence type="ECO:0000313" key="4">
    <source>
        <dbReference type="Proteomes" id="UP000187012"/>
    </source>
</evidence>
<dbReference type="Proteomes" id="UP000187012">
    <property type="component" value="Unassembled WGS sequence"/>
</dbReference>
<feature type="region of interest" description="Disordered" evidence="1">
    <location>
        <begin position="35"/>
        <end position="80"/>
    </location>
</feature>
<dbReference type="OrthoDB" id="9778934at2"/>
<feature type="chain" id="PRO_5012275422" evidence="2">
    <location>
        <begin position="32"/>
        <end position="351"/>
    </location>
</feature>
<dbReference type="GO" id="GO:0009279">
    <property type="term" value="C:cell outer membrane"/>
    <property type="evidence" value="ECO:0007669"/>
    <property type="project" value="InterPro"/>
</dbReference>
<feature type="signal peptide" evidence="2">
    <location>
        <begin position="1"/>
        <end position="31"/>
    </location>
</feature>
<dbReference type="RefSeq" id="WP_094782920.1">
    <property type="nucleotide sequence ID" value="NZ_CYGX02000086.1"/>
</dbReference>
<gene>
    <name evidence="3" type="primary">copB</name>
    <name evidence="3" type="ORF">BN2475_860004</name>
</gene>
<feature type="region of interest" description="Disordered" evidence="1">
    <location>
        <begin position="96"/>
        <end position="135"/>
    </location>
</feature>